<evidence type="ECO:0000313" key="5">
    <source>
        <dbReference type="Proteomes" id="UP000054560"/>
    </source>
</evidence>
<keyword evidence="1 2" id="KW-0344">Guanine-nucleotide releasing factor</keyword>
<dbReference type="Gene3D" id="1.10.840.10">
    <property type="entry name" value="Ras guanine-nucleotide exchange factors catalytic domain"/>
    <property type="match status" value="1"/>
</dbReference>
<dbReference type="PANTHER" id="PTHR23113">
    <property type="entry name" value="GUANINE NUCLEOTIDE EXCHANGE FACTOR"/>
    <property type="match status" value="1"/>
</dbReference>
<dbReference type="STRING" id="667725.A0A0L0G5I9"/>
<dbReference type="GeneID" id="25903960"/>
<dbReference type="GO" id="GO:0005886">
    <property type="term" value="C:plasma membrane"/>
    <property type="evidence" value="ECO:0007669"/>
    <property type="project" value="TreeGrafter"/>
</dbReference>
<evidence type="ECO:0000259" key="3">
    <source>
        <dbReference type="PROSITE" id="PS50009"/>
    </source>
</evidence>
<feature type="domain" description="Ras-GEF" evidence="3">
    <location>
        <begin position="1"/>
        <end position="144"/>
    </location>
</feature>
<dbReference type="PROSITE" id="PS50009">
    <property type="entry name" value="RASGEF_CAT"/>
    <property type="match status" value="1"/>
</dbReference>
<protein>
    <recommendedName>
        <fullName evidence="3">Ras-GEF domain-containing protein</fullName>
    </recommendedName>
</protein>
<evidence type="ECO:0000256" key="1">
    <source>
        <dbReference type="ARBA" id="ARBA00022658"/>
    </source>
</evidence>
<name>A0A0L0G5I9_9EUKA</name>
<dbReference type="InterPro" id="IPR001895">
    <property type="entry name" value="RASGEF_cat_dom"/>
</dbReference>
<accession>A0A0L0G5I9</accession>
<keyword evidence="5" id="KW-1185">Reference proteome</keyword>
<dbReference type="RefSeq" id="XP_014158197.1">
    <property type="nucleotide sequence ID" value="XM_014302722.1"/>
</dbReference>
<reference evidence="4 5" key="1">
    <citation type="submission" date="2011-02" db="EMBL/GenBank/DDBJ databases">
        <title>The Genome Sequence of Sphaeroforma arctica JP610.</title>
        <authorList>
            <consortium name="The Broad Institute Genome Sequencing Platform"/>
            <person name="Russ C."/>
            <person name="Cuomo C."/>
            <person name="Young S.K."/>
            <person name="Zeng Q."/>
            <person name="Gargeya S."/>
            <person name="Alvarado L."/>
            <person name="Berlin A."/>
            <person name="Chapman S.B."/>
            <person name="Chen Z."/>
            <person name="Freedman E."/>
            <person name="Gellesch M."/>
            <person name="Goldberg J."/>
            <person name="Griggs A."/>
            <person name="Gujja S."/>
            <person name="Heilman E."/>
            <person name="Heiman D."/>
            <person name="Howarth C."/>
            <person name="Mehta T."/>
            <person name="Neiman D."/>
            <person name="Pearson M."/>
            <person name="Roberts A."/>
            <person name="Saif S."/>
            <person name="Shea T."/>
            <person name="Shenoy N."/>
            <person name="Sisk P."/>
            <person name="Stolte C."/>
            <person name="Sykes S."/>
            <person name="White J."/>
            <person name="Yandava C."/>
            <person name="Burger G."/>
            <person name="Gray M.W."/>
            <person name="Holland P.W.H."/>
            <person name="King N."/>
            <person name="Lang F.B.F."/>
            <person name="Roger A.J."/>
            <person name="Ruiz-Trillo I."/>
            <person name="Haas B."/>
            <person name="Nusbaum C."/>
            <person name="Birren B."/>
        </authorList>
    </citation>
    <scope>NUCLEOTIDE SEQUENCE [LARGE SCALE GENOMIC DNA]</scope>
    <source>
        <strain evidence="4 5">JP610</strain>
    </source>
</reference>
<organism evidence="4 5">
    <name type="scientific">Sphaeroforma arctica JP610</name>
    <dbReference type="NCBI Taxonomy" id="667725"/>
    <lineage>
        <taxon>Eukaryota</taxon>
        <taxon>Ichthyosporea</taxon>
        <taxon>Ichthyophonida</taxon>
        <taxon>Sphaeroforma</taxon>
    </lineage>
</organism>
<dbReference type="SMART" id="SM00147">
    <property type="entry name" value="RasGEF"/>
    <property type="match status" value="1"/>
</dbReference>
<dbReference type="Proteomes" id="UP000054560">
    <property type="component" value="Unassembled WGS sequence"/>
</dbReference>
<dbReference type="AlphaFoldDB" id="A0A0L0G5I9"/>
<gene>
    <name evidence="4" type="ORF">SARC_03456</name>
</gene>
<dbReference type="SUPFAM" id="SSF48366">
    <property type="entry name" value="Ras GEF"/>
    <property type="match status" value="1"/>
</dbReference>
<dbReference type="PANTHER" id="PTHR23113:SF368">
    <property type="entry name" value="CELL DIVISION CONTROL PROTEIN 25"/>
    <property type="match status" value="1"/>
</dbReference>
<dbReference type="EMBL" id="KQ241773">
    <property type="protein sequence ID" value="KNC84295.1"/>
    <property type="molecule type" value="Genomic_DNA"/>
</dbReference>
<dbReference type="GO" id="GO:0005085">
    <property type="term" value="F:guanyl-nucleotide exchange factor activity"/>
    <property type="evidence" value="ECO:0007669"/>
    <property type="project" value="UniProtKB-KW"/>
</dbReference>
<dbReference type="InterPro" id="IPR008937">
    <property type="entry name" value="Ras-like_GEF"/>
</dbReference>
<dbReference type="InterPro" id="IPR036964">
    <property type="entry name" value="RASGEF_cat_dom_sf"/>
</dbReference>
<dbReference type="Pfam" id="PF00617">
    <property type="entry name" value="RasGEF"/>
    <property type="match status" value="1"/>
</dbReference>
<evidence type="ECO:0000313" key="4">
    <source>
        <dbReference type="EMBL" id="KNC84295.1"/>
    </source>
</evidence>
<dbReference type="GO" id="GO:0007265">
    <property type="term" value="P:Ras protein signal transduction"/>
    <property type="evidence" value="ECO:0007669"/>
    <property type="project" value="TreeGrafter"/>
</dbReference>
<evidence type="ECO:0000256" key="2">
    <source>
        <dbReference type="PROSITE-ProRule" id="PRU00168"/>
    </source>
</evidence>
<dbReference type="InterPro" id="IPR023578">
    <property type="entry name" value="Ras_GEF_dom_sf"/>
</dbReference>
<dbReference type="eggNOG" id="KOG2378">
    <property type="taxonomic scope" value="Eukaryota"/>
</dbReference>
<dbReference type="OrthoDB" id="546434at2759"/>
<proteinExistence type="predicted"/>
<sequence>MALVAGFSNAAINRLHHTWEGINSSLKHKLTTMRATLAPNNNSAQYRKTLHFIRTAKIPFLGVHLTDLTFIDDGNSDNLKEYPDYVNLEKLRKTYKVIVDIIKCQEIAYTDLKYNQEIMNILTSYIDPLDEEEDYELSLKLEPRGSTADEIK</sequence>